<sequence>MSKNRKSIALLTALQFVVCASALAENEQASAPEGEAMVKQAVALIKSAGPEKAYKVFTEHPGGAFKDRDLYVFVYDFDGNCLAQGANPKMVGKNLLIIKDVDGNPFIKGMIDMVKSKGKGWYGPYKFNNIKTSTYDPKKSYCEQGAPNTIVCVGIHP</sequence>
<evidence type="ECO:0000313" key="8">
    <source>
        <dbReference type="EMBL" id="MYM94102.1"/>
    </source>
</evidence>
<comment type="caution">
    <text evidence="8">The sequence shown here is derived from an EMBL/GenBank/DDBJ whole genome shotgun (WGS) entry which is preliminary data.</text>
</comment>
<evidence type="ECO:0000256" key="3">
    <source>
        <dbReference type="ARBA" id="ARBA00022692"/>
    </source>
</evidence>
<organism evidence="8 9">
    <name type="scientific">Duganella vulcania</name>
    <dbReference type="NCBI Taxonomy" id="2692166"/>
    <lineage>
        <taxon>Bacteria</taxon>
        <taxon>Pseudomonadati</taxon>
        <taxon>Pseudomonadota</taxon>
        <taxon>Betaproteobacteria</taxon>
        <taxon>Burkholderiales</taxon>
        <taxon>Oxalobacteraceae</taxon>
        <taxon>Telluria group</taxon>
        <taxon>Duganella</taxon>
    </lineage>
</organism>
<dbReference type="GO" id="GO:0005886">
    <property type="term" value="C:plasma membrane"/>
    <property type="evidence" value="ECO:0007669"/>
    <property type="project" value="UniProtKB-SubCell"/>
</dbReference>
<dbReference type="RefSeq" id="WP_161083287.1">
    <property type="nucleotide sequence ID" value="NZ_WWCX01000010.1"/>
</dbReference>
<dbReference type="EMBL" id="WWCX01000010">
    <property type="protein sequence ID" value="MYM94102.1"/>
    <property type="molecule type" value="Genomic_DNA"/>
</dbReference>
<comment type="subcellular location">
    <subcellularLocation>
        <location evidence="1">Cell membrane</location>
        <topology evidence="1">Multi-pass membrane protein</topology>
    </subcellularLocation>
</comment>
<keyword evidence="8" id="KW-0808">Transferase</keyword>
<keyword evidence="3" id="KW-0812">Transmembrane</keyword>
<dbReference type="SMART" id="SM01049">
    <property type="entry name" value="Cache_2"/>
    <property type="match status" value="1"/>
</dbReference>
<evidence type="ECO:0000259" key="7">
    <source>
        <dbReference type="SMART" id="SM01049"/>
    </source>
</evidence>
<keyword evidence="8" id="KW-0418">Kinase</keyword>
<dbReference type="AlphaFoldDB" id="A0A845GKZ1"/>
<dbReference type="Pfam" id="PF17200">
    <property type="entry name" value="sCache_2"/>
    <property type="match status" value="1"/>
</dbReference>
<evidence type="ECO:0000256" key="4">
    <source>
        <dbReference type="ARBA" id="ARBA00022989"/>
    </source>
</evidence>
<dbReference type="InterPro" id="IPR033480">
    <property type="entry name" value="sCache_2"/>
</dbReference>
<keyword evidence="4" id="KW-1133">Transmembrane helix</keyword>
<evidence type="ECO:0000256" key="1">
    <source>
        <dbReference type="ARBA" id="ARBA00004651"/>
    </source>
</evidence>
<accession>A0A845GKZ1</accession>
<proteinExistence type="predicted"/>
<protein>
    <submittedName>
        <fullName evidence="8">Histidine kinase</fullName>
    </submittedName>
</protein>
<keyword evidence="5" id="KW-0472">Membrane</keyword>
<feature type="chain" id="PRO_5032383251" evidence="6">
    <location>
        <begin position="25"/>
        <end position="157"/>
    </location>
</feature>
<gene>
    <name evidence="8" type="ORF">GTP90_09555</name>
</gene>
<keyword evidence="2" id="KW-1003">Cell membrane</keyword>
<dbReference type="GO" id="GO:0016301">
    <property type="term" value="F:kinase activity"/>
    <property type="evidence" value="ECO:0007669"/>
    <property type="project" value="UniProtKB-KW"/>
</dbReference>
<keyword evidence="6" id="KW-0732">Signal</keyword>
<evidence type="ECO:0000256" key="2">
    <source>
        <dbReference type="ARBA" id="ARBA00022475"/>
    </source>
</evidence>
<name>A0A845GKZ1_9BURK</name>
<evidence type="ECO:0000256" key="5">
    <source>
        <dbReference type="ARBA" id="ARBA00023136"/>
    </source>
</evidence>
<feature type="signal peptide" evidence="6">
    <location>
        <begin position="1"/>
        <end position="24"/>
    </location>
</feature>
<evidence type="ECO:0000313" key="9">
    <source>
        <dbReference type="Proteomes" id="UP000447355"/>
    </source>
</evidence>
<reference evidence="8" key="1">
    <citation type="submission" date="2019-12" db="EMBL/GenBank/DDBJ databases">
        <title>Novel species isolated from a subtropical stream in China.</title>
        <authorList>
            <person name="Lu H."/>
        </authorList>
    </citation>
    <scope>NUCLEOTIDE SEQUENCE [LARGE SCALE GENOMIC DNA]</scope>
    <source>
        <strain evidence="8">FT81W</strain>
    </source>
</reference>
<evidence type="ECO:0000256" key="6">
    <source>
        <dbReference type="SAM" id="SignalP"/>
    </source>
</evidence>
<dbReference type="Proteomes" id="UP000447355">
    <property type="component" value="Unassembled WGS sequence"/>
</dbReference>
<feature type="domain" description="Single Cache" evidence="7">
    <location>
        <begin position="33"/>
        <end position="108"/>
    </location>
</feature>
<dbReference type="Gene3D" id="3.30.450.20">
    <property type="entry name" value="PAS domain"/>
    <property type="match status" value="1"/>
</dbReference>